<evidence type="ECO:0000313" key="2">
    <source>
        <dbReference type="Proteomes" id="UP000239866"/>
    </source>
</evidence>
<dbReference type="AlphaFoldDB" id="A0A2T1KPL7"/>
<organism evidence="1 2">
    <name type="scientific">Marinobacter fuscus</name>
    <dbReference type="NCBI Taxonomy" id="2109942"/>
    <lineage>
        <taxon>Bacteria</taxon>
        <taxon>Pseudomonadati</taxon>
        <taxon>Pseudomonadota</taxon>
        <taxon>Gammaproteobacteria</taxon>
        <taxon>Pseudomonadales</taxon>
        <taxon>Marinobacteraceae</taxon>
        <taxon>Marinobacter</taxon>
    </lineage>
</organism>
<reference evidence="1 2" key="1">
    <citation type="submission" date="2018-03" db="EMBL/GenBank/DDBJ databases">
        <title>Marinobacter brunus sp. nov., a marine bacterium of Gamma-proteobacteria isolated from the surface seawater of the South China Sea.</title>
        <authorList>
            <person name="Cheng H."/>
            <person name="Wu Y.-H."/>
            <person name="Xamxidin M."/>
            <person name="Xu X.-W."/>
        </authorList>
    </citation>
    <scope>NUCLEOTIDE SEQUENCE [LARGE SCALE GENOMIC DNA]</scope>
    <source>
        <strain evidence="1 2">NH169-3</strain>
    </source>
</reference>
<keyword evidence="2" id="KW-1185">Reference proteome</keyword>
<protein>
    <submittedName>
        <fullName evidence="1">Uncharacterized protein</fullName>
    </submittedName>
</protein>
<comment type="caution">
    <text evidence="1">The sequence shown here is derived from an EMBL/GenBank/DDBJ whole genome shotgun (WGS) entry which is preliminary data.</text>
</comment>
<evidence type="ECO:0000313" key="1">
    <source>
        <dbReference type="EMBL" id="PSF11978.1"/>
    </source>
</evidence>
<accession>A0A2T1KPL7</accession>
<gene>
    <name evidence="1" type="ORF">C7H09_05330</name>
</gene>
<proteinExistence type="predicted"/>
<dbReference type="Proteomes" id="UP000239866">
    <property type="component" value="Unassembled WGS sequence"/>
</dbReference>
<sequence>MCGRFPGPLRCEALSPMVQLVVGFEYPVERRLRGQVQPLVYQRWHDLRRRQALIAGRVTGRQDLLALCFTELVGRPGAHSVRALIGLNLAFTEPAAIGTQANASFSTGLEQPGSGAHGFLNQVDHYPALRDRG</sequence>
<name>A0A2T1KPL7_9GAMM</name>
<dbReference type="EMBL" id="PXNP01000019">
    <property type="protein sequence ID" value="PSF11978.1"/>
    <property type="molecule type" value="Genomic_DNA"/>
</dbReference>